<dbReference type="EMBL" id="ML994617">
    <property type="protein sequence ID" value="KAF2191501.1"/>
    <property type="molecule type" value="Genomic_DNA"/>
</dbReference>
<dbReference type="Pfam" id="PF25151">
    <property type="entry name" value="TPR_Trm732_C"/>
    <property type="match status" value="1"/>
</dbReference>
<dbReference type="InterPro" id="IPR051954">
    <property type="entry name" value="tRNA_methyltransferase_THADA"/>
</dbReference>
<dbReference type="InterPro" id="IPR056843">
    <property type="entry name" value="THADA-like_TPR"/>
</dbReference>
<dbReference type="PANTHER" id="PTHR14387">
    <property type="entry name" value="THADA/DEATH RECEPTOR INTERACTING PROTEIN"/>
    <property type="match status" value="1"/>
</dbReference>
<name>A0A6A6EJF5_9PEZI</name>
<evidence type="ECO:0000259" key="5">
    <source>
        <dbReference type="Pfam" id="PF25151"/>
    </source>
</evidence>
<dbReference type="GO" id="GO:0030488">
    <property type="term" value="P:tRNA methylation"/>
    <property type="evidence" value="ECO:0007669"/>
    <property type="project" value="TreeGrafter"/>
</dbReference>
<dbReference type="OrthoDB" id="73997at2759"/>
<dbReference type="InterPro" id="IPR016024">
    <property type="entry name" value="ARM-type_fold"/>
</dbReference>
<keyword evidence="7" id="KW-1185">Reference proteome</keyword>
<feature type="domain" description="tRNA (32-2'-O)-methyltransferase regulator THADA-like TPR repeats region" evidence="4">
    <location>
        <begin position="316"/>
        <end position="563"/>
    </location>
</feature>
<evidence type="ECO:0000259" key="3">
    <source>
        <dbReference type="Pfam" id="PF10350"/>
    </source>
</evidence>
<comment type="similarity">
    <text evidence="1">Belongs to the THADA family.</text>
</comment>
<reference evidence="6" key="1">
    <citation type="journal article" date="2020" name="Stud. Mycol.">
        <title>101 Dothideomycetes genomes: a test case for predicting lifestyles and emergence of pathogens.</title>
        <authorList>
            <person name="Haridas S."/>
            <person name="Albert R."/>
            <person name="Binder M."/>
            <person name="Bloem J."/>
            <person name="Labutti K."/>
            <person name="Salamov A."/>
            <person name="Andreopoulos B."/>
            <person name="Baker S."/>
            <person name="Barry K."/>
            <person name="Bills G."/>
            <person name="Bluhm B."/>
            <person name="Cannon C."/>
            <person name="Castanera R."/>
            <person name="Culley D."/>
            <person name="Daum C."/>
            <person name="Ezra D."/>
            <person name="Gonzalez J."/>
            <person name="Henrissat B."/>
            <person name="Kuo A."/>
            <person name="Liang C."/>
            <person name="Lipzen A."/>
            <person name="Lutzoni F."/>
            <person name="Magnuson J."/>
            <person name="Mondo S."/>
            <person name="Nolan M."/>
            <person name="Ohm R."/>
            <person name="Pangilinan J."/>
            <person name="Park H.-J."/>
            <person name="Ramirez L."/>
            <person name="Alfaro M."/>
            <person name="Sun H."/>
            <person name="Tritt A."/>
            <person name="Yoshinaga Y."/>
            <person name="Zwiers L.-H."/>
            <person name="Turgeon B."/>
            <person name="Goodwin S."/>
            <person name="Spatafora J."/>
            <person name="Crous P."/>
            <person name="Grigoriev I."/>
        </authorList>
    </citation>
    <scope>NUCLEOTIDE SEQUENCE</scope>
    <source>
        <strain evidence="6">CBS 207.26</strain>
    </source>
</reference>
<evidence type="ECO:0000256" key="2">
    <source>
        <dbReference type="ARBA" id="ARBA00022694"/>
    </source>
</evidence>
<dbReference type="Pfam" id="PF25150">
    <property type="entry name" value="TPR_Trm732"/>
    <property type="match status" value="1"/>
</dbReference>
<accession>A0A6A6EJF5</accession>
<feature type="domain" description="DUF2428" evidence="3">
    <location>
        <begin position="701"/>
        <end position="938"/>
    </location>
</feature>
<evidence type="ECO:0000313" key="6">
    <source>
        <dbReference type="EMBL" id="KAF2191501.1"/>
    </source>
</evidence>
<dbReference type="Pfam" id="PF10350">
    <property type="entry name" value="DUF2428"/>
    <property type="match status" value="1"/>
</dbReference>
<evidence type="ECO:0000259" key="4">
    <source>
        <dbReference type="Pfam" id="PF25150"/>
    </source>
</evidence>
<organism evidence="6 7">
    <name type="scientific">Zopfia rhizophila CBS 207.26</name>
    <dbReference type="NCBI Taxonomy" id="1314779"/>
    <lineage>
        <taxon>Eukaryota</taxon>
        <taxon>Fungi</taxon>
        <taxon>Dikarya</taxon>
        <taxon>Ascomycota</taxon>
        <taxon>Pezizomycotina</taxon>
        <taxon>Dothideomycetes</taxon>
        <taxon>Dothideomycetes incertae sedis</taxon>
        <taxon>Zopfiaceae</taxon>
        <taxon>Zopfia</taxon>
    </lineage>
</organism>
<evidence type="ECO:0000256" key="1">
    <source>
        <dbReference type="ARBA" id="ARBA00010409"/>
    </source>
</evidence>
<sequence>MVDCLLSAGIPVPERTLRGLQKDISRLIPKFELDEQIYGVKQLHDVVDPLLETANVVELAASHRAAACNALCAIIENCQTSEINYVRTAVLEDGIWFRLFNIFLERSDNAKPKSMRQVFLVLTGALSRDQTPRTIHIRDRVTTTFLEIICQRQDRLKVKPALQGLAYFLAKNLISIPHLVGLHTSLSDHSVRPSTSLESVQLLLSAFLGWVVHHDTAPSAGHLIKNFLNQLRHPLLELEAPPGFGVVSPLWVEPIVKILRLSPDRIQEFKANVFPHCFLPNINEYLQFLSYLHFSRHIYITDPLPAQICVYNEYASELNPFEEFKILLATIQTGKELGIVKDVDYRDHSAIEIHGNAICLPDNMFGRWLSRPEPEVRLAGLFLSVYSTAVTKPITTGVFQSLKRNLVHLHGDTDANFRGEILSHTQRLFDRLRASTATLVKLRVNNGTGSRIAIPPRRMNERRARGHSNLSQGSLWNHLEFITWYLHFLEGELRPTASYQRHITALKSFYIVMRSGLDPGVPHHSLCKQAQGELHWAHELQIFNSRLMRLLLDLLLDPFDDVRSAAASLLALGLESKSPDAKRALLLTYPCFLERAEAAMLITGRADQADGVARAYSLLFSQCAEDSLNLPGIGTSMVIFVRLVDQLEETVAAARDNLSVAVNGRPVHGIFAALRYIMDQHSFYTDMIDSSSEDIHHWKELHDRIYTCFASLWSCVRHVLCNDAPEGYVPEALEEEPSINTKEILSYSWRGLKESSILLQTIISKAPIGTSCSSTISPENFEVLGRLCFTQLSDLRHRGAFSTVAQTFSAFCRRCSSADNERLRSLPEKWYQETLLCIQDKATSITRRSAGIPALMAGIIGAELQPGGHLFPRAICDLFAEVSIDAENSNIEESRLPQVHALNCIKEIFTTSRLSTVSEAYIGDGLDLAARTLNSKIWPIRNCSLMLFKALIERLLGSSEAQDWKEQEQAKTSRFSYNNYPNLVGILSYLLDPQNRTESLVTTIADATSALDLHGAEGVFPALQILQQSPPHESHRAPIFQSVIRLTGSPHWHLRDMAARTVVALQHQNEYLDTITTLLSSINGLHNSQHGLLLCVKYVLKKYLQMQNFISGGSDIILNILLEKSTDIYTNNTCPFTRSVILDLANLCGHSILRSHTVSDSTLQSWAKLTASITIDHASSQNRTTGDVLLQRSIWQFFFIDHAICRRGELRALRLQDILVDLSRTNPHTCCAMLDLLHDIIIHAQPTSVSFPKPQLLSFIHKLALLAEDEEVKSKAQFLLAEYFQNEQHRSNLFQLLQESDITRTIDDMEHQCLHNSPSNMQSAIRLLGSFLDFAFATYPLQKASILPRMARYIRLLRFTIDENNPFDSRLAASQSLSCLHHILTAKLDSKPINSILLALSFLLFDLLHDDDDEIRDLAAPIATRLILAQSPPSSNTNIENAVPILTSQRLASFIARTFSSSTDLCKESLCRLLGAPSPSSLFARPFRDILAEARQEDTSLFIRESQNLFRDPTLTSLLYTRILTSLSLTAIPLPLVQSLQNWTFDALETLAEVSKVEEDGALGWSSKDEVFELGMRFLGCAEVVLGWEGKGLVDERGKKVVEGWKVRRALRDFVDVGAKNGIHGIWVERVEMVLAKSLVDVVREMYEKMVDIQKGLGVESRVGVWQRD</sequence>
<proteinExistence type="inferred from homology"/>
<dbReference type="Pfam" id="PF26523">
    <property type="entry name" value="Trm732_C"/>
    <property type="match status" value="1"/>
</dbReference>
<dbReference type="PANTHER" id="PTHR14387:SF0">
    <property type="entry name" value="DUF2428 DOMAIN-CONTAINING PROTEIN"/>
    <property type="match status" value="1"/>
</dbReference>
<dbReference type="InterPro" id="IPR056842">
    <property type="entry name" value="THADA-like_TPR_C"/>
</dbReference>
<gene>
    <name evidence="6" type="ORF">K469DRAFT_656454</name>
</gene>
<keyword evidence="2" id="KW-0819">tRNA processing</keyword>
<dbReference type="SUPFAM" id="SSF48371">
    <property type="entry name" value="ARM repeat"/>
    <property type="match status" value="2"/>
</dbReference>
<dbReference type="InterPro" id="IPR019442">
    <property type="entry name" value="THADA/TRM732_DUF2428"/>
</dbReference>
<dbReference type="GO" id="GO:0005829">
    <property type="term" value="C:cytosol"/>
    <property type="evidence" value="ECO:0007669"/>
    <property type="project" value="TreeGrafter"/>
</dbReference>
<protein>
    <submittedName>
        <fullName evidence="6">HEAT repeat protein-like protein</fullName>
    </submittedName>
</protein>
<evidence type="ECO:0000313" key="7">
    <source>
        <dbReference type="Proteomes" id="UP000800200"/>
    </source>
</evidence>
<feature type="domain" description="tRNA (32-2'-O)-methyltransferase regulator THADA-like C-terminal TPR repeats region" evidence="5">
    <location>
        <begin position="941"/>
        <end position="1098"/>
    </location>
</feature>
<dbReference type="Proteomes" id="UP000800200">
    <property type="component" value="Unassembled WGS sequence"/>
</dbReference>